<dbReference type="Gene3D" id="2.60.120.1140">
    <property type="entry name" value="Protein of unknown function DUF192"/>
    <property type="match status" value="1"/>
</dbReference>
<dbReference type="InterPro" id="IPR038695">
    <property type="entry name" value="Saro_0823-like_sf"/>
</dbReference>
<dbReference type="Pfam" id="PF02643">
    <property type="entry name" value="DUF192"/>
    <property type="match status" value="1"/>
</dbReference>
<dbReference type="InterPro" id="IPR003795">
    <property type="entry name" value="DUF192"/>
</dbReference>
<dbReference type="EMBL" id="LT906449">
    <property type="protein sequence ID" value="SNV01245.1"/>
    <property type="molecule type" value="Genomic_DNA"/>
</dbReference>
<evidence type="ECO:0000313" key="5">
    <source>
        <dbReference type="Proteomes" id="UP000215539"/>
    </source>
</evidence>
<keyword evidence="1" id="KW-0812">Transmembrane</keyword>
<proteinExistence type="predicted"/>
<feature type="transmembrane region" description="Helical" evidence="1">
    <location>
        <begin position="7"/>
        <end position="25"/>
    </location>
</feature>
<gene>
    <name evidence="2" type="ORF">AXF12_08055</name>
    <name evidence="3" type="ORF">SAMEA44541418_00074</name>
</gene>
<dbReference type="AlphaFoldDB" id="A0AAX2GUL6"/>
<evidence type="ECO:0000313" key="3">
    <source>
        <dbReference type="EMBL" id="SNV01245.1"/>
    </source>
</evidence>
<dbReference type="PANTHER" id="PTHR37953">
    <property type="entry name" value="UPF0127 PROTEIN MJ1496"/>
    <property type="match status" value="1"/>
</dbReference>
<keyword evidence="4" id="KW-1185">Reference proteome</keyword>
<reference evidence="2 4" key="1">
    <citation type="submission" date="2016-02" db="EMBL/GenBank/DDBJ databases">
        <authorList>
            <person name="Holder M.E."/>
            <person name="Ajami N.J."/>
            <person name="Petrosino J.F."/>
        </authorList>
    </citation>
    <scope>NUCLEOTIDE SEQUENCE [LARGE SCALE GENOMIC DNA]</scope>
    <source>
        <strain evidence="2 4">CCUG 32990</strain>
    </source>
</reference>
<name>A0AAX2GUL6_9FLAO</name>
<dbReference type="KEGG" id="chg:AXF12_08055"/>
<dbReference type="Proteomes" id="UP000065822">
    <property type="component" value="Chromosome"/>
</dbReference>
<evidence type="ECO:0000313" key="2">
    <source>
        <dbReference type="EMBL" id="AMD85468.1"/>
    </source>
</evidence>
<reference evidence="3 5" key="2">
    <citation type="submission" date="2017-06" db="EMBL/GenBank/DDBJ databases">
        <authorList>
            <consortium name="Pathogen Informatics"/>
        </authorList>
    </citation>
    <scope>NUCLEOTIDE SEQUENCE [LARGE SCALE GENOMIC DNA]</scope>
    <source>
        <strain evidence="3 5">NCTC12947</strain>
    </source>
</reference>
<evidence type="ECO:0000256" key="1">
    <source>
        <dbReference type="SAM" id="Phobius"/>
    </source>
</evidence>
<organism evidence="3 5">
    <name type="scientific">Capnocytophaga haemolytica</name>
    <dbReference type="NCBI Taxonomy" id="45243"/>
    <lineage>
        <taxon>Bacteria</taxon>
        <taxon>Pseudomonadati</taxon>
        <taxon>Bacteroidota</taxon>
        <taxon>Flavobacteriia</taxon>
        <taxon>Flavobacteriales</taxon>
        <taxon>Flavobacteriaceae</taxon>
        <taxon>Capnocytophaga</taxon>
    </lineage>
</organism>
<accession>A0AAX2GUL6</accession>
<dbReference type="EMBL" id="CP014227">
    <property type="protein sequence ID" value="AMD85468.1"/>
    <property type="molecule type" value="Genomic_DNA"/>
</dbReference>
<sequence length="172" mass="19697">MNFFRKYFVPIALGLVVLAFGVILIEKFFPRENAKTETFEEITIDDIDFTKQGEVSLFKGDSLVKKLDVELAKSEEERNLGLMYRKQMAEDQGMWFIFSDEAPRSFYMKNTEISLDIIYFDKDKKVVSIAKNAKPYDETSLPSIKPAMYVLEVNGGMADKWGITEGCTAKVE</sequence>
<keyword evidence="1" id="KW-1133">Transmembrane helix</keyword>
<dbReference type="PANTHER" id="PTHR37953:SF1">
    <property type="entry name" value="UPF0127 PROTEIN MJ1496"/>
    <property type="match status" value="1"/>
</dbReference>
<protein>
    <submittedName>
        <fullName evidence="3">Uncharacterized ACR, COG1430</fullName>
    </submittedName>
</protein>
<dbReference type="Proteomes" id="UP000215539">
    <property type="component" value="Chromosome 1"/>
</dbReference>
<evidence type="ECO:0000313" key="4">
    <source>
        <dbReference type="Proteomes" id="UP000065822"/>
    </source>
</evidence>
<dbReference type="RefSeq" id="WP_066430084.1">
    <property type="nucleotide sequence ID" value="NZ_CP014227.1"/>
</dbReference>
<keyword evidence="1" id="KW-0472">Membrane</keyword>